<dbReference type="RefSeq" id="WP_340337537.1">
    <property type="nucleotide sequence ID" value="NZ_JBBKZS010000011.1"/>
</dbReference>
<organism evidence="2 3">
    <name type="scientific">Variovorax robiniae</name>
    <dbReference type="NCBI Taxonomy" id="1836199"/>
    <lineage>
        <taxon>Bacteria</taxon>
        <taxon>Pseudomonadati</taxon>
        <taxon>Pseudomonadota</taxon>
        <taxon>Betaproteobacteria</taxon>
        <taxon>Burkholderiales</taxon>
        <taxon>Comamonadaceae</taxon>
        <taxon>Variovorax</taxon>
    </lineage>
</organism>
<dbReference type="Pfam" id="PF01814">
    <property type="entry name" value="Hemerythrin"/>
    <property type="match status" value="1"/>
</dbReference>
<dbReference type="CDD" id="cd12108">
    <property type="entry name" value="Hr-like"/>
    <property type="match status" value="1"/>
</dbReference>
<dbReference type="PANTHER" id="PTHR39966">
    <property type="entry name" value="BLL2471 PROTEIN-RELATED"/>
    <property type="match status" value="1"/>
</dbReference>
<feature type="domain" description="Hemerythrin-like" evidence="1">
    <location>
        <begin position="11"/>
        <end position="145"/>
    </location>
</feature>
<evidence type="ECO:0000313" key="2">
    <source>
        <dbReference type="EMBL" id="MEJ8857465.1"/>
    </source>
</evidence>
<dbReference type="EMBL" id="JBBKZS010000011">
    <property type="protein sequence ID" value="MEJ8857465.1"/>
    <property type="molecule type" value="Genomic_DNA"/>
</dbReference>
<keyword evidence="3" id="KW-1185">Reference proteome</keyword>
<dbReference type="PANTHER" id="PTHR39966:SF1">
    <property type="entry name" value="HEMERYTHRIN-LIKE DOMAIN-CONTAINING PROTEIN"/>
    <property type="match status" value="1"/>
</dbReference>
<gene>
    <name evidence="2" type="ORF">WKW79_23040</name>
</gene>
<protein>
    <submittedName>
        <fullName evidence="2">Hemerythrin domain-containing protein</fullName>
    </submittedName>
</protein>
<dbReference type="Proteomes" id="UP001367030">
    <property type="component" value="Unassembled WGS sequence"/>
</dbReference>
<proteinExistence type="predicted"/>
<sequence>MTHPSLIIICGEHRALSAMLRSIILMLSEHRRKGTLPDLEALQAMLFYVDEFPEKLHHPKESRLLFPRIRGRNQRIDAVLDRLDDDHARGEQAIRELEHALLGWRMMSETDQCDARREKFESLMKQYVDFYLHHMHVEEVEILPVAESVLSADDWAELDAAFLANRDPLAGAAADEAYRPLFKKILGTLEHSGNVGSVLEALAGAALPRFTNP</sequence>
<evidence type="ECO:0000259" key="1">
    <source>
        <dbReference type="Pfam" id="PF01814"/>
    </source>
</evidence>
<evidence type="ECO:0000313" key="3">
    <source>
        <dbReference type="Proteomes" id="UP001367030"/>
    </source>
</evidence>
<comment type="caution">
    <text evidence="2">The sequence shown here is derived from an EMBL/GenBank/DDBJ whole genome shotgun (WGS) entry which is preliminary data.</text>
</comment>
<dbReference type="Gene3D" id="1.20.120.520">
    <property type="entry name" value="nmb1532 protein domain like"/>
    <property type="match status" value="1"/>
</dbReference>
<dbReference type="InterPro" id="IPR012312">
    <property type="entry name" value="Hemerythrin-like"/>
</dbReference>
<accession>A0ABU8XEH3</accession>
<reference evidence="2 3" key="1">
    <citation type="submission" date="2024-03" db="EMBL/GenBank/DDBJ databases">
        <title>Novel species of the genus Variovorax.</title>
        <authorList>
            <person name="Liu Q."/>
            <person name="Xin Y.-H."/>
        </authorList>
    </citation>
    <scope>NUCLEOTIDE SEQUENCE [LARGE SCALE GENOMIC DNA]</scope>
    <source>
        <strain evidence="2 3">KACC 18901</strain>
    </source>
</reference>
<name>A0ABU8XEH3_9BURK</name>